<dbReference type="AlphaFoldDB" id="A0A1I1CWU2"/>
<dbReference type="EC" id="1.3.1.-" evidence="7"/>
<dbReference type="GO" id="GO:0017150">
    <property type="term" value="F:tRNA dihydrouridine synthase activity"/>
    <property type="evidence" value="ECO:0007669"/>
    <property type="project" value="InterPro"/>
</dbReference>
<dbReference type="InterPro" id="IPR013785">
    <property type="entry name" value="Aldolase_TIM"/>
</dbReference>
<evidence type="ECO:0000313" key="12">
    <source>
        <dbReference type="Proteomes" id="UP000240042"/>
    </source>
</evidence>
<dbReference type="Gene3D" id="3.20.20.70">
    <property type="entry name" value="Aldolase class I"/>
    <property type="match status" value="1"/>
</dbReference>
<keyword evidence="12" id="KW-1185">Reference proteome</keyword>
<dbReference type="STRING" id="34097.SAMN02745150_00029"/>
<dbReference type="PIRSF" id="PIRSF006621">
    <property type="entry name" value="Dus"/>
    <property type="match status" value="1"/>
</dbReference>
<sequence length="334" mass="37246">MLNMENNVIHPISFGEIYSLNNIFLAPLAGYSHKPMRMFARKFGAGYAVTEMVSVEGVLRDSEKTFRYADISDAPNLTSIQLFGSGDPKTFHQAAVVVKKRFNARSININFGCPAPKVMKNGAGSRLLQKPQKMVDVINAVKDAGLAVEAKIRAGFDQDNLDDIIDSLDRSDVDVIMLHCRLTRDKFLHGTADWKRFHRARQATRKLLIANGDIKSPEDAYKILTEYKMDGVMIGRAAIGRPYIFRQIIDLCCKGTYLKLSVKQQLELLVDYAELWCAESKTDSIIPIRGALMSGLTEFEGAAKLRSLIAQSRNLADLDGAIKTIKDKFILHSS</sequence>
<feature type="binding site" evidence="9">
    <location>
        <begin position="235"/>
        <end position="236"/>
    </location>
    <ligand>
        <name>FMN</name>
        <dbReference type="ChEBI" id="CHEBI:58210"/>
    </ligand>
</feature>
<keyword evidence="9" id="KW-0547">Nucleotide-binding</keyword>
<dbReference type="InterPro" id="IPR035587">
    <property type="entry name" value="DUS-like_FMN-bd"/>
</dbReference>
<evidence type="ECO:0000259" key="10">
    <source>
        <dbReference type="Pfam" id="PF01207"/>
    </source>
</evidence>
<evidence type="ECO:0000256" key="6">
    <source>
        <dbReference type="ARBA" id="ARBA00023002"/>
    </source>
</evidence>
<feature type="binding site" evidence="9">
    <location>
        <position position="81"/>
    </location>
    <ligand>
        <name>FMN</name>
        <dbReference type="ChEBI" id="CHEBI:58210"/>
    </ligand>
</feature>
<evidence type="ECO:0000256" key="5">
    <source>
        <dbReference type="ARBA" id="ARBA00022857"/>
    </source>
</evidence>
<dbReference type="EMBL" id="FOKY01000001">
    <property type="protein sequence ID" value="SFB67155.1"/>
    <property type="molecule type" value="Genomic_DNA"/>
</dbReference>
<keyword evidence="5" id="KW-0521">NADP</keyword>
<keyword evidence="2 7" id="KW-0285">Flavoprotein</keyword>
<comment type="cofactor">
    <cofactor evidence="1 7 9">
        <name>FMN</name>
        <dbReference type="ChEBI" id="CHEBI:58210"/>
    </cofactor>
</comment>
<comment type="similarity">
    <text evidence="7">Belongs to the dus family.</text>
</comment>
<dbReference type="SUPFAM" id="SSF51395">
    <property type="entry name" value="FMN-linked oxidoreductases"/>
    <property type="match status" value="1"/>
</dbReference>
<proteinExistence type="inferred from homology"/>
<dbReference type="InterPro" id="IPR018517">
    <property type="entry name" value="tRNA_hU_synthase_CS"/>
</dbReference>
<dbReference type="PROSITE" id="PS01136">
    <property type="entry name" value="UPF0034"/>
    <property type="match status" value="1"/>
</dbReference>
<evidence type="ECO:0000256" key="1">
    <source>
        <dbReference type="ARBA" id="ARBA00001917"/>
    </source>
</evidence>
<protein>
    <recommendedName>
        <fullName evidence="7">tRNA-dihydrouridine synthase</fullName>
        <ecNumber evidence="7">1.3.1.-</ecNumber>
    </recommendedName>
</protein>
<evidence type="ECO:0000256" key="4">
    <source>
        <dbReference type="ARBA" id="ARBA00022694"/>
    </source>
</evidence>
<dbReference type="PANTHER" id="PTHR45846:SF1">
    <property type="entry name" value="TRNA-DIHYDROURIDINE(47) SYNTHASE [NAD(P)(+)]-LIKE"/>
    <property type="match status" value="1"/>
</dbReference>
<evidence type="ECO:0000256" key="8">
    <source>
        <dbReference type="PIRSR" id="PIRSR006621-1"/>
    </source>
</evidence>
<feature type="domain" description="DUS-like FMN-binding" evidence="10">
    <location>
        <begin position="25"/>
        <end position="318"/>
    </location>
</feature>
<dbReference type="InterPro" id="IPR001269">
    <property type="entry name" value="DUS_fam"/>
</dbReference>
<dbReference type="GO" id="GO:0003723">
    <property type="term" value="F:RNA binding"/>
    <property type="evidence" value="ECO:0007669"/>
    <property type="project" value="TreeGrafter"/>
</dbReference>
<accession>A0A1I1CWU2</accession>
<evidence type="ECO:0000256" key="2">
    <source>
        <dbReference type="ARBA" id="ARBA00022630"/>
    </source>
</evidence>
<reference evidence="12" key="1">
    <citation type="submission" date="2016-10" db="EMBL/GenBank/DDBJ databases">
        <authorList>
            <person name="Varghese N."/>
            <person name="Submissions S."/>
        </authorList>
    </citation>
    <scope>NUCLEOTIDE SEQUENCE [LARGE SCALE GENOMIC DNA]</scope>
    <source>
        <strain evidence="12">ATCC 43811</strain>
    </source>
</reference>
<feature type="active site" description="Proton donor" evidence="8">
    <location>
        <position position="113"/>
    </location>
</feature>
<dbReference type="CDD" id="cd02801">
    <property type="entry name" value="DUS_like_FMN"/>
    <property type="match status" value="1"/>
</dbReference>
<dbReference type="Proteomes" id="UP000240042">
    <property type="component" value="Unassembled WGS sequence"/>
</dbReference>
<organism evidence="11 12">
    <name type="scientific">Brevinema andersonii</name>
    <dbReference type="NCBI Taxonomy" id="34097"/>
    <lineage>
        <taxon>Bacteria</taxon>
        <taxon>Pseudomonadati</taxon>
        <taxon>Spirochaetota</taxon>
        <taxon>Spirochaetia</taxon>
        <taxon>Brevinematales</taxon>
        <taxon>Brevinemataceae</taxon>
        <taxon>Brevinema</taxon>
    </lineage>
</organism>
<feature type="binding site" evidence="9">
    <location>
        <position position="151"/>
    </location>
    <ligand>
        <name>FMN</name>
        <dbReference type="ChEBI" id="CHEBI:58210"/>
    </ligand>
</feature>
<feature type="binding site" evidence="9">
    <location>
        <position position="179"/>
    </location>
    <ligand>
        <name>FMN</name>
        <dbReference type="ChEBI" id="CHEBI:58210"/>
    </ligand>
</feature>
<keyword evidence="3 7" id="KW-0288">FMN</keyword>
<gene>
    <name evidence="11" type="ORF">SAMN02745150_00029</name>
</gene>
<evidence type="ECO:0000313" key="11">
    <source>
        <dbReference type="EMBL" id="SFB67155.1"/>
    </source>
</evidence>
<evidence type="ECO:0000256" key="7">
    <source>
        <dbReference type="PIRNR" id="PIRNR006621"/>
    </source>
</evidence>
<evidence type="ECO:0000256" key="3">
    <source>
        <dbReference type="ARBA" id="ARBA00022643"/>
    </source>
</evidence>
<evidence type="ECO:0000256" key="9">
    <source>
        <dbReference type="PIRSR" id="PIRSR006621-2"/>
    </source>
</evidence>
<name>A0A1I1CWU2_BREAD</name>
<keyword evidence="4 7" id="KW-0819">tRNA processing</keyword>
<dbReference type="Pfam" id="PF01207">
    <property type="entry name" value="Dus"/>
    <property type="match status" value="1"/>
</dbReference>
<comment type="function">
    <text evidence="7">Catalyzes the synthesis of 5,6-dihydrouridine (D), a modified base found in the D-loop of most tRNAs, via the reduction of the C5-C6 double bond in target uridines.</text>
</comment>
<dbReference type="PANTHER" id="PTHR45846">
    <property type="entry name" value="TRNA-DIHYDROURIDINE(47) SYNTHASE [NAD(P)(+)]-LIKE"/>
    <property type="match status" value="1"/>
</dbReference>
<dbReference type="GO" id="GO:0050660">
    <property type="term" value="F:flavin adenine dinucleotide binding"/>
    <property type="evidence" value="ECO:0007669"/>
    <property type="project" value="InterPro"/>
</dbReference>
<keyword evidence="6 7" id="KW-0560">Oxidoreductase</keyword>